<dbReference type="Pfam" id="PF22590">
    <property type="entry name" value="Cas3-like_C_2"/>
    <property type="match status" value="1"/>
</dbReference>
<dbReference type="NCBIfam" id="TIGR01596">
    <property type="entry name" value="cas3_HD"/>
    <property type="match status" value="1"/>
</dbReference>
<evidence type="ECO:0000313" key="13">
    <source>
        <dbReference type="Proteomes" id="UP000325161"/>
    </source>
</evidence>
<dbReference type="GO" id="GO:0051607">
    <property type="term" value="P:defense response to virus"/>
    <property type="evidence" value="ECO:0007669"/>
    <property type="project" value="UniProtKB-KW"/>
</dbReference>
<dbReference type="InterPro" id="IPR006483">
    <property type="entry name" value="CRISPR-assoc_Cas3_HD"/>
</dbReference>
<comment type="similarity">
    <text evidence="1">In the N-terminal section; belongs to the CRISPR-associated nuclease Cas3-HD family.</text>
</comment>
<dbReference type="SUPFAM" id="SSF52540">
    <property type="entry name" value="P-loop containing nucleoside triphosphate hydrolases"/>
    <property type="match status" value="1"/>
</dbReference>
<evidence type="ECO:0000256" key="6">
    <source>
        <dbReference type="ARBA" id="ARBA00022801"/>
    </source>
</evidence>
<dbReference type="KEGG" id="pacr:FXN63_18860"/>
<keyword evidence="8" id="KW-0067">ATP-binding</keyword>
<reference evidence="12 13" key="1">
    <citation type="submission" date="2019-08" db="EMBL/GenBank/DDBJ databases">
        <title>Amphibian skin-associated Pigmentiphaga: genome sequence and occurrence across geography and hosts.</title>
        <authorList>
            <person name="Bletz M.C."/>
            <person name="Bunk B."/>
            <person name="Sproeer C."/>
            <person name="Biwer P."/>
            <person name="Reiter S."/>
            <person name="Rabemananjara F.C.E."/>
            <person name="Schulz S."/>
            <person name="Overmann J."/>
            <person name="Vences M."/>
        </authorList>
    </citation>
    <scope>NUCLEOTIDE SEQUENCE [LARGE SCALE GENOMIC DNA]</scope>
    <source>
        <strain evidence="12 13">Mada1488</strain>
    </source>
</reference>
<keyword evidence="7" id="KW-0347">Helicase</keyword>
<evidence type="ECO:0000256" key="4">
    <source>
        <dbReference type="ARBA" id="ARBA00022723"/>
    </source>
</evidence>
<dbReference type="Gene3D" id="3.40.50.300">
    <property type="entry name" value="P-loop containing nucleotide triphosphate hydrolases"/>
    <property type="match status" value="2"/>
</dbReference>
<evidence type="ECO:0000256" key="2">
    <source>
        <dbReference type="ARBA" id="ARBA00009046"/>
    </source>
</evidence>
<feature type="domain" description="HD Cas3-type" evidence="11">
    <location>
        <begin position="23"/>
        <end position="223"/>
    </location>
</feature>
<keyword evidence="4" id="KW-0479">Metal-binding</keyword>
<evidence type="ECO:0000313" key="12">
    <source>
        <dbReference type="EMBL" id="QEI07671.1"/>
    </source>
</evidence>
<accession>A0A5C0B4E1</accession>
<dbReference type="SMART" id="SM00487">
    <property type="entry name" value="DEXDc"/>
    <property type="match status" value="1"/>
</dbReference>
<dbReference type="Proteomes" id="UP000325161">
    <property type="component" value="Chromosome"/>
</dbReference>
<dbReference type="InterPro" id="IPR027417">
    <property type="entry name" value="P-loop_NTPase"/>
</dbReference>
<dbReference type="Pfam" id="PF18019">
    <property type="entry name" value="Cas3_HD"/>
    <property type="match status" value="1"/>
</dbReference>
<organism evidence="12 13">
    <name type="scientific">Pigmentiphaga aceris</name>
    <dbReference type="NCBI Taxonomy" id="1940612"/>
    <lineage>
        <taxon>Bacteria</taxon>
        <taxon>Pseudomonadati</taxon>
        <taxon>Pseudomonadota</taxon>
        <taxon>Betaproteobacteria</taxon>
        <taxon>Burkholderiales</taxon>
        <taxon>Alcaligenaceae</taxon>
        <taxon>Pigmentiphaga</taxon>
    </lineage>
</organism>
<sequence>MTAPPRPSYYAYWGKAMPVSQSDSSRYHLLAYHSLEVAAAGSRIVDLPAFSLHDFAQDLGWPLKTVAALHRFFLAIHDLGKFARAFQRLVPGMSADLVPVVASKRYDERHDTLGWLLWRDYLAQDFDGQPLPNPDDYFWADWARICTGHHGVPPKETSTSGAWALDPDDFFCTADIDAARAFYVEAARLLIRTDIPTPDEASLVVLKKHAWRLAGTAVLADWLGSDQRAFAYQSQPVALDEYWDRTALPVAKKVVQAAGVGAEPIRDWSSPFKLFDYLASPTPLQQLAATMPLGSGPQLFLLEDVTGAGKTEAALMLAYRLMSANLAHGLYFGLPTMATANQMYQRVGSVYRRLYEDDASPSLVLAHGARQLVDAFRESVLYAHAQSGDADYRHDDTSASSQCAAWLADSRKKSLLAHVGVGTLDQALLSVLPVRHQSLRLLGLASKVLLVDEVHAYDPYMRALLAKLLAAHASQGGSAILLSATLANDMRAELVQAFQAGKGNQGEPLAADLRYPLVTHVHDTTQTYACETRSSLVRQVAVRCLHDEDAVITLIREQAAAGKSVCWIRNTVGDARAAYAKLSSDMHASTLTLFHSRYAMGDRLDIEDSVLARFGKTSTAAMRRSQVLVATQVVEQSLDLDFDVLISDLAPIDLLIQRAGRLHRHTRAADGEPSAHEQRPEPVLHILAPVWTTTPRQDWYSLTFPRGRYVYPNVGNLWLTQRALVNAGRIVSPGEPGQIGGVRTLVEAVYGDAAEEIPDALQKATSAYMGVVMAEGAQARFNALRMENGYCVESSHHWYEDTQVPTRLGEATVKIFLCRDTGSELQAWRNDGAFAWEQSAVTVDARHIEALSPAWSQRFGTQIDALRARHRLLEAPALLLPLVAADGRWQAETVRADGKVVWAVYDAVIGLVFEAVGKG</sequence>
<dbReference type="PANTHER" id="PTHR47963">
    <property type="entry name" value="DEAD-BOX ATP-DEPENDENT RNA HELICASE 47, MITOCHONDRIAL"/>
    <property type="match status" value="1"/>
</dbReference>
<keyword evidence="9" id="KW-0051">Antiviral defense</keyword>
<proteinExistence type="inferred from homology"/>
<evidence type="ECO:0000256" key="8">
    <source>
        <dbReference type="ARBA" id="ARBA00022840"/>
    </source>
</evidence>
<dbReference type="Gene3D" id="1.10.3210.30">
    <property type="match status" value="1"/>
</dbReference>
<dbReference type="PANTHER" id="PTHR47963:SF9">
    <property type="entry name" value="CRISPR-ASSOCIATED ENDONUCLEASE_HELICASE CAS3"/>
    <property type="match status" value="1"/>
</dbReference>
<evidence type="ECO:0000259" key="10">
    <source>
        <dbReference type="PROSITE" id="PS51192"/>
    </source>
</evidence>
<dbReference type="GO" id="GO:0003723">
    <property type="term" value="F:RNA binding"/>
    <property type="evidence" value="ECO:0007669"/>
    <property type="project" value="TreeGrafter"/>
</dbReference>
<dbReference type="GO" id="GO:0046872">
    <property type="term" value="F:metal ion binding"/>
    <property type="evidence" value="ECO:0007669"/>
    <property type="project" value="UniProtKB-KW"/>
</dbReference>
<dbReference type="InterPro" id="IPR054712">
    <property type="entry name" value="Cas3-like_dom"/>
</dbReference>
<evidence type="ECO:0000259" key="11">
    <source>
        <dbReference type="PROSITE" id="PS51643"/>
    </source>
</evidence>
<dbReference type="CDD" id="cd09641">
    <property type="entry name" value="Cas3''_I"/>
    <property type="match status" value="1"/>
</dbReference>
<evidence type="ECO:0000256" key="7">
    <source>
        <dbReference type="ARBA" id="ARBA00022806"/>
    </source>
</evidence>
<feature type="domain" description="Helicase ATP-binding" evidence="10">
    <location>
        <begin position="291"/>
        <end position="504"/>
    </location>
</feature>
<protein>
    <submittedName>
        <fullName evidence="12">CRISPR-associated helicase Cas3</fullName>
    </submittedName>
</protein>
<name>A0A5C0B4E1_9BURK</name>
<dbReference type="InterPro" id="IPR050547">
    <property type="entry name" value="DEAD_box_RNA_helicases"/>
</dbReference>
<dbReference type="EMBL" id="CP043046">
    <property type="protein sequence ID" value="QEI07671.1"/>
    <property type="molecule type" value="Genomic_DNA"/>
</dbReference>
<keyword evidence="6" id="KW-0378">Hydrolase</keyword>
<dbReference type="RefSeq" id="WP_148816718.1">
    <property type="nucleotide sequence ID" value="NZ_CP043046.1"/>
</dbReference>
<dbReference type="GO" id="GO:0016787">
    <property type="term" value="F:hydrolase activity"/>
    <property type="evidence" value="ECO:0007669"/>
    <property type="project" value="UniProtKB-KW"/>
</dbReference>
<dbReference type="NCBIfam" id="TIGR01587">
    <property type="entry name" value="cas3_core"/>
    <property type="match status" value="1"/>
</dbReference>
<dbReference type="PROSITE" id="PS51643">
    <property type="entry name" value="HD_CAS3"/>
    <property type="match status" value="1"/>
</dbReference>
<dbReference type="GO" id="GO:0005524">
    <property type="term" value="F:ATP binding"/>
    <property type="evidence" value="ECO:0007669"/>
    <property type="project" value="UniProtKB-KW"/>
</dbReference>
<evidence type="ECO:0000256" key="3">
    <source>
        <dbReference type="ARBA" id="ARBA00022722"/>
    </source>
</evidence>
<dbReference type="AlphaFoldDB" id="A0A5C0B4E1"/>
<keyword evidence="13" id="KW-1185">Reference proteome</keyword>
<evidence type="ECO:0000256" key="1">
    <source>
        <dbReference type="ARBA" id="ARBA00006847"/>
    </source>
</evidence>
<dbReference type="GO" id="GO:0004518">
    <property type="term" value="F:nuclease activity"/>
    <property type="evidence" value="ECO:0007669"/>
    <property type="project" value="UniProtKB-KW"/>
</dbReference>
<keyword evidence="3" id="KW-0540">Nuclease</keyword>
<dbReference type="InterPro" id="IPR014001">
    <property type="entry name" value="Helicase_ATP-bd"/>
</dbReference>
<comment type="similarity">
    <text evidence="2">In the central section; belongs to the CRISPR-associated helicase Cas3 family.</text>
</comment>
<dbReference type="InterPro" id="IPR006474">
    <property type="entry name" value="Helicase_Cas3_CRISPR-ass_core"/>
</dbReference>
<evidence type="ECO:0000256" key="5">
    <source>
        <dbReference type="ARBA" id="ARBA00022741"/>
    </source>
</evidence>
<dbReference type="InterPro" id="IPR038257">
    <property type="entry name" value="CRISPR-assoc_Cas3_HD_sf"/>
</dbReference>
<dbReference type="OrthoDB" id="9810236at2"/>
<dbReference type="GO" id="GO:0003724">
    <property type="term" value="F:RNA helicase activity"/>
    <property type="evidence" value="ECO:0007669"/>
    <property type="project" value="TreeGrafter"/>
</dbReference>
<gene>
    <name evidence="12" type="primary">cas3</name>
    <name evidence="12" type="ORF">FXN63_18860</name>
</gene>
<evidence type="ECO:0000256" key="9">
    <source>
        <dbReference type="ARBA" id="ARBA00023118"/>
    </source>
</evidence>
<dbReference type="PROSITE" id="PS51192">
    <property type="entry name" value="HELICASE_ATP_BIND_1"/>
    <property type="match status" value="1"/>
</dbReference>
<keyword evidence="5" id="KW-0547">Nucleotide-binding</keyword>